<accession>A0A8R7K207</accession>
<proteinExistence type="predicted"/>
<organism evidence="2 3">
    <name type="scientific">Triticum urartu</name>
    <name type="common">Red wild einkorn</name>
    <name type="synonym">Crithodium urartu</name>
    <dbReference type="NCBI Taxonomy" id="4572"/>
    <lineage>
        <taxon>Eukaryota</taxon>
        <taxon>Viridiplantae</taxon>
        <taxon>Streptophyta</taxon>
        <taxon>Embryophyta</taxon>
        <taxon>Tracheophyta</taxon>
        <taxon>Spermatophyta</taxon>
        <taxon>Magnoliopsida</taxon>
        <taxon>Liliopsida</taxon>
        <taxon>Poales</taxon>
        <taxon>Poaceae</taxon>
        <taxon>BOP clade</taxon>
        <taxon>Pooideae</taxon>
        <taxon>Triticodae</taxon>
        <taxon>Triticeae</taxon>
        <taxon>Triticinae</taxon>
        <taxon>Triticum</taxon>
    </lineage>
</organism>
<feature type="compositionally biased region" description="Basic and acidic residues" evidence="1">
    <location>
        <begin position="112"/>
        <end position="127"/>
    </location>
</feature>
<keyword evidence="3" id="KW-1185">Reference proteome</keyword>
<evidence type="ECO:0000313" key="3">
    <source>
        <dbReference type="Proteomes" id="UP000015106"/>
    </source>
</evidence>
<feature type="compositionally biased region" description="Basic and acidic residues" evidence="1">
    <location>
        <begin position="226"/>
        <end position="235"/>
    </location>
</feature>
<sequence length="316" mass="32535">MVVVVIFWKRQWALERRRLVLGRWRRNWGSRGVRGVGEAEGAKGPALDDVQRGPFAIGRREAGVHVREEEPGEVDVDGERGLVGFAGRRVGEPGAEAAARRAVLDPGGDGHAGLEVDAGARGRDGEDGARVERDVVAIGVAQRHVAVRVELDGDGVHVVGLAVVVGGGGGGEEAEEPVGGPEEGARGGEDERDPVAVGGRRGDAEGEAGGEGGLRRGGARVGWGEEEAHGLREEGAAGADAVAGVGGERDGDPAREDRGGAQEREVARPRDVAVGGGGGGGGREVDGEEEEGEEEEGGGVGRRHGDARLGSPWPHW</sequence>
<reference evidence="2" key="3">
    <citation type="submission" date="2022-06" db="UniProtKB">
        <authorList>
            <consortium name="EnsemblPlants"/>
        </authorList>
    </citation>
    <scope>IDENTIFICATION</scope>
</reference>
<feature type="region of interest" description="Disordered" evidence="1">
    <location>
        <begin position="167"/>
        <end position="316"/>
    </location>
</feature>
<protein>
    <submittedName>
        <fullName evidence="2">Uncharacterized protein</fullName>
    </submittedName>
</protein>
<dbReference type="AlphaFoldDB" id="A0A8R7K207"/>
<evidence type="ECO:0000313" key="2">
    <source>
        <dbReference type="EnsemblPlants" id="TuG1812G0100003399.01.T01.cds465997"/>
    </source>
</evidence>
<evidence type="ECO:0000256" key="1">
    <source>
        <dbReference type="SAM" id="MobiDB-lite"/>
    </source>
</evidence>
<dbReference type="EnsemblPlants" id="TuG1812G0100003399.01.T01">
    <property type="protein sequence ID" value="TuG1812G0100003399.01.T01.cds465997"/>
    <property type="gene ID" value="TuG1812G0100003399.01"/>
</dbReference>
<feature type="compositionally biased region" description="Acidic residues" evidence="1">
    <location>
        <begin position="286"/>
        <end position="297"/>
    </location>
</feature>
<dbReference type="Proteomes" id="UP000015106">
    <property type="component" value="Chromosome 1"/>
</dbReference>
<reference evidence="3" key="1">
    <citation type="journal article" date="2013" name="Nature">
        <title>Draft genome of the wheat A-genome progenitor Triticum urartu.</title>
        <authorList>
            <person name="Ling H.Q."/>
            <person name="Zhao S."/>
            <person name="Liu D."/>
            <person name="Wang J."/>
            <person name="Sun H."/>
            <person name="Zhang C."/>
            <person name="Fan H."/>
            <person name="Li D."/>
            <person name="Dong L."/>
            <person name="Tao Y."/>
            <person name="Gao C."/>
            <person name="Wu H."/>
            <person name="Li Y."/>
            <person name="Cui Y."/>
            <person name="Guo X."/>
            <person name="Zheng S."/>
            <person name="Wang B."/>
            <person name="Yu K."/>
            <person name="Liang Q."/>
            <person name="Yang W."/>
            <person name="Lou X."/>
            <person name="Chen J."/>
            <person name="Feng M."/>
            <person name="Jian J."/>
            <person name="Zhang X."/>
            <person name="Luo G."/>
            <person name="Jiang Y."/>
            <person name="Liu J."/>
            <person name="Wang Z."/>
            <person name="Sha Y."/>
            <person name="Zhang B."/>
            <person name="Wu H."/>
            <person name="Tang D."/>
            <person name="Shen Q."/>
            <person name="Xue P."/>
            <person name="Zou S."/>
            <person name="Wang X."/>
            <person name="Liu X."/>
            <person name="Wang F."/>
            <person name="Yang Y."/>
            <person name="An X."/>
            <person name="Dong Z."/>
            <person name="Zhang K."/>
            <person name="Zhang X."/>
            <person name="Luo M.C."/>
            <person name="Dvorak J."/>
            <person name="Tong Y."/>
            <person name="Wang J."/>
            <person name="Yang H."/>
            <person name="Li Z."/>
            <person name="Wang D."/>
            <person name="Zhang A."/>
            <person name="Wang J."/>
        </authorList>
    </citation>
    <scope>NUCLEOTIDE SEQUENCE</scope>
    <source>
        <strain evidence="3">cv. G1812</strain>
    </source>
</reference>
<feature type="compositionally biased region" description="Gly residues" evidence="1">
    <location>
        <begin position="207"/>
        <end position="221"/>
    </location>
</feature>
<reference evidence="2" key="2">
    <citation type="submission" date="2018-03" db="EMBL/GenBank/DDBJ databases">
        <title>The Triticum urartu genome reveals the dynamic nature of wheat genome evolution.</title>
        <authorList>
            <person name="Ling H."/>
            <person name="Ma B."/>
            <person name="Shi X."/>
            <person name="Liu H."/>
            <person name="Dong L."/>
            <person name="Sun H."/>
            <person name="Cao Y."/>
            <person name="Gao Q."/>
            <person name="Zheng S."/>
            <person name="Li Y."/>
            <person name="Yu Y."/>
            <person name="Du H."/>
            <person name="Qi M."/>
            <person name="Li Y."/>
            <person name="Yu H."/>
            <person name="Cui Y."/>
            <person name="Wang N."/>
            <person name="Chen C."/>
            <person name="Wu H."/>
            <person name="Zhao Y."/>
            <person name="Zhang J."/>
            <person name="Li Y."/>
            <person name="Zhou W."/>
            <person name="Zhang B."/>
            <person name="Hu W."/>
            <person name="Eijk M."/>
            <person name="Tang J."/>
            <person name="Witsenboer H."/>
            <person name="Zhao S."/>
            <person name="Li Z."/>
            <person name="Zhang A."/>
            <person name="Wang D."/>
            <person name="Liang C."/>
        </authorList>
    </citation>
    <scope>NUCLEOTIDE SEQUENCE [LARGE SCALE GENOMIC DNA]</scope>
    <source>
        <strain evidence="2">cv. G1812</strain>
    </source>
</reference>
<name>A0A8R7K207_TRIUA</name>
<feature type="compositionally biased region" description="Basic and acidic residues" evidence="1">
    <location>
        <begin position="247"/>
        <end position="271"/>
    </location>
</feature>
<feature type="region of interest" description="Disordered" evidence="1">
    <location>
        <begin position="104"/>
        <end position="127"/>
    </location>
</feature>
<dbReference type="Gramene" id="TuG1812G0100003399.01.T01">
    <property type="protein sequence ID" value="TuG1812G0100003399.01.T01.cds465997"/>
    <property type="gene ID" value="TuG1812G0100003399.01"/>
</dbReference>